<reference evidence="9 10" key="1">
    <citation type="submission" date="2016-11" db="EMBL/GenBank/DDBJ databases">
        <authorList>
            <person name="Jaros S."/>
            <person name="Januszkiewicz K."/>
            <person name="Wedrychowicz H."/>
        </authorList>
    </citation>
    <scope>NUCLEOTIDE SEQUENCE [LARGE SCALE GENOMIC DNA]</scope>
    <source>
        <strain evidence="9 10">CGMCC 1.7049</strain>
    </source>
</reference>
<dbReference type="GO" id="GO:0016020">
    <property type="term" value="C:membrane"/>
    <property type="evidence" value="ECO:0007669"/>
    <property type="project" value="GOC"/>
</dbReference>
<keyword evidence="1 7" id="KW-0444">Lipid biosynthesis</keyword>
<comment type="pathway">
    <text evidence="7">Bacterial outer membrane biogenesis; LPS lipid A biosynthesis.</text>
</comment>
<dbReference type="STRING" id="490188.SAMN04488068_2455"/>
<dbReference type="GO" id="GO:0009245">
    <property type="term" value="P:lipid A biosynthetic process"/>
    <property type="evidence" value="ECO:0007669"/>
    <property type="project" value="UniProtKB-UniRule"/>
</dbReference>
<comment type="similarity">
    <text evidence="7">Belongs to the transferase hexapeptide repeat family. LpxD subfamily.</text>
</comment>
<dbReference type="InterPro" id="IPR011004">
    <property type="entry name" value="Trimer_LpxA-like_sf"/>
</dbReference>
<dbReference type="NCBIfam" id="NF002060">
    <property type="entry name" value="PRK00892.1"/>
    <property type="match status" value="1"/>
</dbReference>
<keyword evidence="4 7" id="KW-0677">Repeat</keyword>
<comment type="subunit">
    <text evidence="7">Homotrimer.</text>
</comment>
<dbReference type="PANTHER" id="PTHR43378:SF2">
    <property type="entry name" value="UDP-3-O-ACYLGLUCOSAMINE N-ACYLTRANSFERASE 1, MITOCHONDRIAL-RELATED"/>
    <property type="match status" value="1"/>
</dbReference>
<feature type="active site" description="Proton acceptor" evidence="7">
    <location>
        <position position="238"/>
    </location>
</feature>
<dbReference type="PANTHER" id="PTHR43378">
    <property type="entry name" value="UDP-3-O-ACYLGLUCOSAMINE N-ACYLTRANSFERASE"/>
    <property type="match status" value="1"/>
</dbReference>
<comment type="function">
    <text evidence="7">Catalyzes the N-acylation of UDP-3-O-acylglucosamine using 3-hydroxyacyl-ACP as the acyl donor. Is involved in the biosynthesis of lipid A, a phosphorylated glycolipid that anchors the lipopolysaccharide to the outer membrane of the cell.</text>
</comment>
<dbReference type="PROSITE" id="PS00101">
    <property type="entry name" value="HEXAPEP_TRANSFERASES"/>
    <property type="match status" value="1"/>
</dbReference>
<dbReference type="GO" id="GO:0103118">
    <property type="term" value="F:UDP-3-O-[(3R)-3-hydroxyacyl]-glucosamine N-acyltransferase activity"/>
    <property type="evidence" value="ECO:0007669"/>
    <property type="project" value="UniProtKB-EC"/>
</dbReference>
<dbReference type="RefSeq" id="WP_084083394.1">
    <property type="nucleotide sequence ID" value="NZ_FQWZ01000005.1"/>
</dbReference>
<dbReference type="EMBL" id="FQWZ01000005">
    <property type="protein sequence ID" value="SHH07977.1"/>
    <property type="molecule type" value="Genomic_DNA"/>
</dbReference>
<evidence type="ECO:0000256" key="7">
    <source>
        <dbReference type="HAMAP-Rule" id="MF_00523"/>
    </source>
</evidence>
<gene>
    <name evidence="7" type="primary">lpxD</name>
    <name evidence="9" type="ORF">SAMN04488068_2455</name>
</gene>
<dbReference type="GO" id="GO:0016410">
    <property type="term" value="F:N-acyltransferase activity"/>
    <property type="evidence" value="ECO:0007669"/>
    <property type="project" value="InterPro"/>
</dbReference>
<evidence type="ECO:0000256" key="6">
    <source>
        <dbReference type="ARBA" id="ARBA00023315"/>
    </source>
</evidence>
<dbReference type="InterPro" id="IPR018357">
    <property type="entry name" value="Hexapep_transf_CS"/>
</dbReference>
<dbReference type="InterPro" id="IPR020573">
    <property type="entry name" value="UDP_GlcNAc_AcTrfase_non-rep"/>
</dbReference>
<dbReference type="Proteomes" id="UP000199758">
    <property type="component" value="Unassembled WGS sequence"/>
</dbReference>
<evidence type="ECO:0000313" key="10">
    <source>
        <dbReference type="Proteomes" id="UP000199758"/>
    </source>
</evidence>
<evidence type="ECO:0000259" key="8">
    <source>
        <dbReference type="Pfam" id="PF04613"/>
    </source>
</evidence>
<evidence type="ECO:0000256" key="3">
    <source>
        <dbReference type="ARBA" id="ARBA00022679"/>
    </source>
</evidence>
<dbReference type="Gene3D" id="3.40.1390.10">
    <property type="entry name" value="MurE/MurF, N-terminal domain"/>
    <property type="match status" value="1"/>
</dbReference>
<evidence type="ECO:0000256" key="2">
    <source>
        <dbReference type="ARBA" id="ARBA00022556"/>
    </source>
</evidence>
<keyword evidence="6 7" id="KW-0012">Acyltransferase</keyword>
<evidence type="ECO:0000256" key="5">
    <source>
        <dbReference type="ARBA" id="ARBA00023098"/>
    </source>
</evidence>
<evidence type="ECO:0000256" key="1">
    <source>
        <dbReference type="ARBA" id="ARBA00022516"/>
    </source>
</evidence>
<sequence>MSYTLAELAERFGLEVVGAGDTRIDGVCTLSPGVPGRIGFLANPRYRAALAQTRAGAVVVGRRDAAGLTGPGLVAKDPYRAFAQVARLFDRNRDFGAGIHASACVDPGATIGEGVHVGPQAVVEAGADIGAGSYIGPACIVGSGAKIGAGSRLEARVYIHAGVQLGLRCQVQPGAVIGSRGFGNVMGPGGWEEVPQLGSVVVGDDVEIGANTTIDRGAIDDTVIANGVRLDNLIMIAHNCRIGEHTAIAACTGIAGSTTVGARCMIGGAVGINGHIQIADDVVVLGRAMVTQSLTEKGVYGSGLPIAPAREWRKTVARVRRLGKLEDRVRRVEQTVGIKTQDEGDDGQEQL</sequence>
<keyword evidence="5 7" id="KW-0443">Lipid metabolism</keyword>
<keyword evidence="2 7" id="KW-0441">Lipid A biosynthesis</keyword>
<name>A0A1M5Q117_9GAMM</name>
<dbReference type="NCBIfam" id="TIGR01853">
    <property type="entry name" value="lipid_A_lpxD"/>
    <property type="match status" value="1"/>
</dbReference>
<evidence type="ECO:0000256" key="4">
    <source>
        <dbReference type="ARBA" id="ARBA00022737"/>
    </source>
</evidence>
<comment type="catalytic activity">
    <reaction evidence="7">
        <text>a UDP-3-O-[(3R)-3-hydroxyacyl]-alpha-D-glucosamine + a (3R)-hydroxyacyl-[ACP] = a UDP-2-N,3-O-bis[(3R)-3-hydroxyacyl]-alpha-D-glucosamine + holo-[ACP] + H(+)</text>
        <dbReference type="Rhea" id="RHEA:53836"/>
        <dbReference type="Rhea" id="RHEA-COMP:9685"/>
        <dbReference type="Rhea" id="RHEA-COMP:9945"/>
        <dbReference type="ChEBI" id="CHEBI:15378"/>
        <dbReference type="ChEBI" id="CHEBI:64479"/>
        <dbReference type="ChEBI" id="CHEBI:78827"/>
        <dbReference type="ChEBI" id="CHEBI:137740"/>
        <dbReference type="ChEBI" id="CHEBI:137748"/>
        <dbReference type="EC" id="2.3.1.191"/>
    </reaction>
</comment>
<evidence type="ECO:0000313" key="9">
    <source>
        <dbReference type="EMBL" id="SHH07977.1"/>
    </source>
</evidence>
<dbReference type="InterPro" id="IPR007691">
    <property type="entry name" value="LpxD"/>
</dbReference>
<dbReference type="SUPFAM" id="SSF51161">
    <property type="entry name" value="Trimeric LpxA-like enzymes"/>
    <property type="match status" value="1"/>
</dbReference>
<dbReference type="UniPathway" id="UPA00973"/>
<organism evidence="9 10">
    <name type="scientific">Hydrocarboniphaga daqingensis</name>
    <dbReference type="NCBI Taxonomy" id="490188"/>
    <lineage>
        <taxon>Bacteria</taxon>
        <taxon>Pseudomonadati</taxon>
        <taxon>Pseudomonadota</taxon>
        <taxon>Gammaproteobacteria</taxon>
        <taxon>Nevskiales</taxon>
        <taxon>Nevskiaceae</taxon>
        <taxon>Hydrocarboniphaga</taxon>
    </lineage>
</organism>
<dbReference type="EC" id="2.3.1.191" evidence="7"/>
<dbReference type="Gene3D" id="1.20.5.170">
    <property type="match status" value="1"/>
</dbReference>
<dbReference type="AlphaFoldDB" id="A0A1M5Q117"/>
<dbReference type="Gene3D" id="2.160.10.10">
    <property type="entry name" value="Hexapeptide repeat proteins"/>
    <property type="match status" value="1"/>
</dbReference>
<protein>
    <recommendedName>
        <fullName evidence="7">UDP-3-O-acylglucosamine N-acyltransferase</fullName>
        <ecNumber evidence="7">2.3.1.191</ecNumber>
    </recommendedName>
</protein>
<accession>A0A1M5Q117</accession>
<dbReference type="HAMAP" id="MF_00523">
    <property type="entry name" value="LpxD"/>
    <property type="match status" value="1"/>
</dbReference>
<keyword evidence="3 7" id="KW-0808">Transferase</keyword>
<dbReference type="Pfam" id="PF04613">
    <property type="entry name" value="LpxD"/>
    <property type="match status" value="1"/>
</dbReference>
<keyword evidence="10" id="KW-1185">Reference proteome</keyword>
<dbReference type="OrthoDB" id="9784739at2"/>
<proteinExistence type="inferred from homology"/>
<dbReference type="CDD" id="cd03352">
    <property type="entry name" value="LbH_LpxD"/>
    <property type="match status" value="1"/>
</dbReference>
<feature type="domain" description="UDP-3-O-[3-hydroxymyristoyl] glucosamine N-acyltransferase non-repeat region" evidence="8">
    <location>
        <begin position="21"/>
        <end position="88"/>
    </location>
</feature>